<keyword evidence="2" id="KW-1185">Reference proteome</keyword>
<gene>
    <name evidence="1" type="ORF">NEF87_002460</name>
</gene>
<organism evidence="1 2">
    <name type="scientific">Candidatus Lokiarchaeum ossiferum</name>
    <dbReference type="NCBI Taxonomy" id="2951803"/>
    <lineage>
        <taxon>Archaea</taxon>
        <taxon>Promethearchaeati</taxon>
        <taxon>Promethearchaeota</taxon>
        <taxon>Promethearchaeia</taxon>
        <taxon>Promethearchaeales</taxon>
        <taxon>Promethearchaeaceae</taxon>
        <taxon>Candidatus Lokiarchaeum</taxon>
    </lineage>
</organism>
<name>A0ABY6HRY9_9ARCH</name>
<evidence type="ECO:0000313" key="2">
    <source>
        <dbReference type="Proteomes" id="UP001208689"/>
    </source>
</evidence>
<protein>
    <submittedName>
        <fullName evidence="1">Uncharacterized protein</fullName>
    </submittedName>
</protein>
<evidence type="ECO:0000313" key="1">
    <source>
        <dbReference type="EMBL" id="UYP46175.1"/>
    </source>
</evidence>
<dbReference type="Proteomes" id="UP001208689">
    <property type="component" value="Chromosome"/>
</dbReference>
<reference evidence="1" key="1">
    <citation type="submission" date="2022-09" db="EMBL/GenBank/DDBJ databases">
        <title>Actin cytoskeleton and complex cell architecture in an #Asgard archaeon.</title>
        <authorList>
            <person name="Ponce Toledo R.I."/>
            <person name="Schleper C."/>
            <person name="Rodrigues Oliveira T."/>
            <person name="Wollweber F."/>
            <person name="Xu J."/>
            <person name="Rittmann S."/>
            <person name="Klingl A."/>
            <person name="Pilhofer M."/>
        </authorList>
    </citation>
    <scope>NUCLEOTIDE SEQUENCE</scope>
    <source>
        <strain evidence="1">B-35</strain>
    </source>
</reference>
<accession>A0ABY6HRY9</accession>
<proteinExistence type="predicted"/>
<dbReference type="EMBL" id="CP104013">
    <property type="protein sequence ID" value="UYP46175.1"/>
    <property type="molecule type" value="Genomic_DNA"/>
</dbReference>
<sequence length="144" mass="16296">MNLLTKIKYIKSLLKKKAKITPFPQNDAEAIVIQEQNIDSSFTFSVGVGIVKSNESTSRYFDVQGRVFDDTMHKFYPSNLRIEPKQIAGTKGLEYSCAIFEPGLIRAVDEADWSQKFVTLDHLIDVLENLGKNDLGSLFDKFKS</sequence>